<comment type="similarity">
    <text evidence="1">Belongs to the N(4)/N(6)-methyltransferase family.</text>
</comment>
<evidence type="ECO:0000256" key="1">
    <source>
        <dbReference type="ARBA" id="ARBA00006594"/>
    </source>
</evidence>
<proteinExistence type="inferred from homology"/>
<sequence>MNLTKARDPLRRAVLFLYLNRHGYNGLCRYNLRGEFNVPFWPL</sequence>
<dbReference type="Proteomes" id="UP000282433">
    <property type="component" value="Chromosome"/>
</dbReference>
<dbReference type="AlphaFoldDB" id="A0A447RWF4"/>
<dbReference type="EC" id="2.1.1.72" evidence="2"/>
<evidence type="ECO:0000256" key="6">
    <source>
        <dbReference type="ARBA" id="ARBA00047942"/>
    </source>
</evidence>
<dbReference type="SUPFAM" id="SSF53335">
    <property type="entry name" value="S-adenosyl-L-methionine-dependent methyltransferases"/>
    <property type="match status" value="1"/>
</dbReference>
<dbReference type="GO" id="GO:0009307">
    <property type="term" value="P:DNA restriction-modification system"/>
    <property type="evidence" value="ECO:0007669"/>
    <property type="project" value="InterPro"/>
</dbReference>
<dbReference type="EMBL" id="LR134162">
    <property type="protein sequence ID" value="VEB04134.1"/>
    <property type="molecule type" value="Genomic_DNA"/>
</dbReference>
<evidence type="ECO:0000256" key="3">
    <source>
        <dbReference type="ARBA" id="ARBA00022603"/>
    </source>
</evidence>
<evidence type="ECO:0000256" key="2">
    <source>
        <dbReference type="ARBA" id="ARBA00011900"/>
    </source>
</evidence>
<name>A0A447RWF4_KLEPN</name>
<keyword evidence="5" id="KW-0949">S-adenosyl-L-methionine</keyword>
<reference evidence="7 8" key="1">
    <citation type="submission" date="2018-12" db="EMBL/GenBank/DDBJ databases">
        <authorList>
            <consortium name="Pathogen Informatics"/>
        </authorList>
    </citation>
    <scope>NUCLEOTIDE SEQUENCE [LARGE SCALE GENOMIC DNA]</scope>
    <source>
        <strain evidence="7 8">NCTC13635</strain>
    </source>
</reference>
<protein>
    <recommendedName>
        <fullName evidence="2">site-specific DNA-methyltransferase (adenine-specific)</fullName>
        <ecNumber evidence="2">2.1.1.72</ecNumber>
    </recommendedName>
</protein>
<comment type="catalytic activity">
    <reaction evidence="6">
        <text>a 2'-deoxyadenosine in DNA + S-adenosyl-L-methionine = an N(6)-methyl-2'-deoxyadenosine in DNA + S-adenosyl-L-homocysteine + H(+)</text>
        <dbReference type="Rhea" id="RHEA:15197"/>
        <dbReference type="Rhea" id="RHEA-COMP:12418"/>
        <dbReference type="Rhea" id="RHEA-COMP:12419"/>
        <dbReference type="ChEBI" id="CHEBI:15378"/>
        <dbReference type="ChEBI" id="CHEBI:57856"/>
        <dbReference type="ChEBI" id="CHEBI:59789"/>
        <dbReference type="ChEBI" id="CHEBI:90615"/>
        <dbReference type="ChEBI" id="CHEBI:90616"/>
        <dbReference type="EC" id="2.1.1.72"/>
    </reaction>
</comment>
<organism evidence="7 8">
    <name type="scientific">Klebsiella pneumoniae</name>
    <dbReference type="NCBI Taxonomy" id="573"/>
    <lineage>
        <taxon>Bacteria</taxon>
        <taxon>Pseudomonadati</taxon>
        <taxon>Pseudomonadota</taxon>
        <taxon>Gammaproteobacteria</taxon>
        <taxon>Enterobacterales</taxon>
        <taxon>Enterobacteriaceae</taxon>
        <taxon>Klebsiella/Raoultella group</taxon>
        <taxon>Klebsiella</taxon>
        <taxon>Klebsiella pneumoniae complex</taxon>
    </lineage>
</organism>
<accession>A0A447RWF4</accession>
<keyword evidence="3 7" id="KW-0489">Methyltransferase</keyword>
<evidence type="ECO:0000313" key="7">
    <source>
        <dbReference type="EMBL" id="VEB04134.1"/>
    </source>
</evidence>
<gene>
    <name evidence="7" type="primary">dam_3</name>
    <name evidence="7" type="ORF">NCTC13635_04188</name>
</gene>
<dbReference type="Gene3D" id="1.10.1020.10">
    <property type="entry name" value="Adenine-specific Methyltransferase, Domain 2"/>
    <property type="match status" value="1"/>
</dbReference>
<evidence type="ECO:0000256" key="5">
    <source>
        <dbReference type="ARBA" id="ARBA00022691"/>
    </source>
</evidence>
<dbReference type="Pfam" id="PF02086">
    <property type="entry name" value="MethyltransfD12"/>
    <property type="match status" value="1"/>
</dbReference>
<evidence type="ECO:0000313" key="8">
    <source>
        <dbReference type="Proteomes" id="UP000282433"/>
    </source>
</evidence>
<keyword evidence="4 7" id="KW-0808">Transferase</keyword>
<dbReference type="InterPro" id="IPR012327">
    <property type="entry name" value="MeTrfase_D12"/>
</dbReference>
<dbReference type="InterPro" id="IPR023095">
    <property type="entry name" value="Ade_MeTrfase_dom_2"/>
</dbReference>
<dbReference type="GO" id="GO:0032259">
    <property type="term" value="P:methylation"/>
    <property type="evidence" value="ECO:0007669"/>
    <property type="project" value="UniProtKB-KW"/>
</dbReference>
<dbReference type="GO" id="GO:0009007">
    <property type="term" value="F:site-specific DNA-methyltransferase (adenine-specific) activity"/>
    <property type="evidence" value="ECO:0007669"/>
    <property type="project" value="UniProtKB-EC"/>
</dbReference>
<evidence type="ECO:0000256" key="4">
    <source>
        <dbReference type="ARBA" id="ARBA00022679"/>
    </source>
</evidence>
<dbReference type="InterPro" id="IPR029063">
    <property type="entry name" value="SAM-dependent_MTases_sf"/>
</dbReference>